<evidence type="ECO:0000313" key="1">
    <source>
        <dbReference type="EMBL" id="KAG0561360.1"/>
    </source>
</evidence>
<keyword evidence="2" id="KW-1185">Reference proteome</keyword>
<dbReference type="AlphaFoldDB" id="A0A8T0GQT1"/>
<name>A0A8T0GQT1_CERPU</name>
<evidence type="ECO:0000313" key="2">
    <source>
        <dbReference type="Proteomes" id="UP000822688"/>
    </source>
</evidence>
<accession>A0A8T0GQT1</accession>
<proteinExistence type="predicted"/>
<comment type="caution">
    <text evidence="1">The sequence shown here is derived from an EMBL/GenBank/DDBJ whole genome shotgun (WGS) entry which is preliminary data.</text>
</comment>
<organism evidence="1 2">
    <name type="scientific">Ceratodon purpureus</name>
    <name type="common">Fire moss</name>
    <name type="synonym">Dicranum purpureum</name>
    <dbReference type="NCBI Taxonomy" id="3225"/>
    <lineage>
        <taxon>Eukaryota</taxon>
        <taxon>Viridiplantae</taxon>
        <taxon>Streptophyta</taxon>
        <taxon>Embryophyta</taxon>
        <taxon>Bryophyta</taxon>
        <taxon>Bryophytina</taxon>
        <taxon>Bryopsida</taxon>
        <taxon>Dicranidae</taxon>
        <taxon>Pseudoditrichales</taxon>
        <taxon>Ditrichaceae</taxon>
        <taxon>Ceratodon</taxon>
    </lineage>
</organism>
<reference evidence="1" key="1">
    <citation type="submission" date="2020-06" db="EMBL/GenBank/DDBJ databases">
        <title>WGS assembly of Ceratodon purpureus strain R40.</title>
        <authorList>
            <person name="Carey S.B."/>
            <person name="Jenkins J."/>
            <person name="Shu S."/>
            <person name="Lovell J.T."/>
            <person name="Sreedasyam A."/>
            <person name="Maumus F."/>
            <person name="Tiley G.P."/>
            <person name="Fernandez-Pozo N."/>
            <person name="Barry K."/>
            <person name="Chen C."/>
            <person name="Wang M."/>
            <person name="Lipzen A."/>
            <person name="Daum C."/>
            <person name="Saski C.A."/>
            <person name="Payton A.C."/>
            <person name="Mcbreen J.C."/>
            <person name="Conrad R.E."/>
            <person name="Kollar L.M."/>
            <person name="Olsson S."/>
            <person name="Huttunen S."/>
            <person name="Landis J.B."/>
            <person name="Wickett N.J."/>
            <person name="Johnson M.G."/>
            <person name="Rensing S.A."/>
            <person name="Grimwood J."/>
            <person name="Schmutz J."/>
            <person name="Mcdaniel S.F."/>
        </authorList>
    </citation>
    <scope>NUCLEOTIDE SEQUENCE</scope>
    <source>
        <strain evidence="1">R40</strain>
    </source>
</reference>
<dbReference type="EMBL" id="CM026430">
    <property type="protein sequence ID" value="KAG0561360.1"/>
    <property type="molecule type" value="Genomic_DNA"/>
</dbReference>
<gene>
    <name evidence="1" type="ORF">KC19_9G058700</name>
</gene>
<sequence>MPSLDLVRCLRIDLVTQSRLSKPAVWSLASERSPTSVWSMSGARGGYSCSMWRVENQANTFFARPDLKCPPARMAYALADGKKRARDKLSAEIKIGRM</sequence>
<dbReference type="Proteomes" id="UP000822688">
    <property type="component" value="Chromosome 9"/>
</dbReference>
<protein>
    <submittedName>
        <fullName evidence="1">Uncharacterized protein</fullName>
    </submittedName>
</protein>